<evidence type="ECO:0000313" key="3">
    <source>
        <dbReference type="Proteomes" id="UP000287872"/>
    </source>
</evidence>
<keyword evidence="1" id="KW-0812">Transmembrane</keyword>
<evidence type="ECO:0000313" key="2">
    <source>
        <dbReference type="EMBL" id="GCD12326.1"/>
    </source>
</evidence>
<reference evidence="2 3" key="1">
    <citation type="submission" date="2018-11" db="EMBL/GenBank/DDBJ databases">
        <title>Genome sequencing and assembly of Clostridium tagluense strain A121.</title>
        <authorList>
            <person name="Murakami T."/>
            <person name="Segawa T."/>
            <person name="Shcherbakova V.A."/>
            <person name="Mori H."/>
            <person name="Yoshimura Y."/>
        </authorList>
    </citation>
    <scope>NUCLEOTIDE SEQUENCE [LARGE SCALE GENOMIC DNA]</scope>
    <source>
        <strain evidence="2 3">A121</strain>
    </source>
</reference>
<keyword evidence="1" id="KW-1133">Transmembrane helix</keyword>
<feature type="transmembrane region" description="Helical" evidence="1">
    <location>
        <begin position="16"/>
        <end position="35"/>
    </location>
</feature>
<keyword evidence="3" id="KW-1185">Reference proteome</keyword>
<keyword evidence="1" id="KW-0472">Membrane</keyword>
<dbReference type="EMBL" id="BHYK01000031">
    <property type="protein sequence ID" value="GCD12326.1"/>
    <property type="molecule type" value="Genomic_DNA"/>
</dbReference>
<dbReference type="AlphaFoldDB" id="A0A401US48"/>
<dbReference type="RefSeq" id="WP_125004935.1">
    <property type="nucleotide sequence ID" value="NZ_BHYK01000031.1"/>
</dbReference>
<dbReference type="Proteomes" id="UP000287872">
    <property type="component" value="Unassembled WGS sequence"/>
</dbReference>
<accession>A0A401US48</accession>
<comment type="caution">
    <text evidence="2">The sequence shown here is derived from an EMBL/GenBank/DDBJ whole genome shotgun (WGS) entry which is preliminary data.</text>
</comment>
<dbReference type="OrthoDB" id="9960929at2"/>
<feature type="transmembrane region" description="Helical" evidence="1">
    <location>
        <begin position="41"/>
        <end position="58"/>
    </location>
</feature>
<organism evidence="2 3">
    <name type="scientific">Clostridium tagluense</name>
    <dbReference type="NCBI Taxonomy" id="360422"/>
    <lineage>
        <taxon>Bacteria</taxon>
        <taxon>Bacillati</taxon>
        <taxon>Bacillota</taxon>
        <taxon>Clostridia</taxon>
        <taxon>Eubacteriales</taxon>
        <taxon>Clostridiaceae</taxon>
        <taxon>Clostridium</taxon>
    </lineage>
</organism>
<protein>
    <submittedName>
        <fullName evidence="2">Uncharacterized protein</fullName>
    </submittedName>
</protein>
<proteinExistence type="predicted"/>
<evidence type="ECO:0000256" key="1">
    <source>
        <dbReference type="SAM" id="Phobius"/>
    </source>
</evidence>
<gene>
    <name evidence="2" type="ORF">Ctaglu_39490</name>
</gene>
<name>A0A401US48_9CLOT</name>
<sequence>MKKDKFLNIVTQNFHIYKASCTMFLLGLSAILAILSNIFGMFYLVLSFLPVIAWVILFNNERKNTYL</sequence>